<reference evidence="1 2" key="1">
    <citation type="submission" date="2019-04" db="EMBL/GenBank/DDBJ databases">
        <authorList>
            <person name="Feng G."/>
            <person name="Zhang J."/>
            <person name="Zhu H."/>
        </authorList>
    </citation>
    <scope>NUCLEOTIDE SEQUENCE [LARGE SCALE GENOMIC DNA]</scope>
    <source>
        <strain evidence="1 2">9PBR-1</strain>
    </source>
</reference>
<organism evidence="1 2">
    <name type="scientific">Hymenobacter metallicola</name>
    <dbReference type="NCBI Taxonomy" id="2563114"/>
    <lineage>
        <taxon>Bacteria</taxon>
        <taxon>Pseudomonadati</taxon>
        <taxon>Bacteroidota</taxon>
        <taxon>Cytophagia</taxon>
        <taxon>Cytophagales</taxon>
        <taxon>Hymenobacteraceae</taxon>
        <taxon>Hymenobacter</taxon>
    </lineage>
</organism>
<evidence type="ECO:0000313" key="1">
    <source>
        <dbReference type="EMBL" id="TGE22947.1"/>
    </source>
</evidence>
<dbReference type="Proteomes" id="UP000298471">
    <property type="component" value="Unassembled WGS sequence"/>
</dbReference>
<dbReference type="RefSeq" id="WP_135397850.1">
    <property type="nucleotide sequence ID" value="NZ_SRMB01000005.1"/>
</dbReference>
<protein>
    <recommendedName>
        <fullName evidence="3">STAS/SEC14 domain-containing protein</fullName>
    </recommendedName>
</protein>
<comment type="caution">
    <text evidence="1">The sequence shown here is derived from an EMBL/GenBank/DDBJ whole genome shotgun (WGS) entry which is preliminary data.</text>
</comment>
<dbReference type="OrthoDB" id="880716at2"/>
<proteinExistence type="predicted"/>
<keyword evidence="2" id="KW-1185">Reference proteome</keyword>
<name>A0A4Z0PZ03_9BACT</name>
<sequence>MLAFSPVYFENAAGRVSEHPSGFAVVKWHKGVRRLEDFKEALQHLDRLLRQRRWSKLIADQRDLTPFTAEERTWTLEEWLPLAVGNGPYRFAAVLLPSDVFARLASKSIMSESQEKFLAYQFCESENEAVAWLLTQ</sequence>
<evidence type="ECO:0008006" key="3">
    <source>
        <dbReference type="Google" id="ProtNLM"/>
    </source>
</evidence>
<dbReference type="AlphaFoldDB" id="A0A4Z0PZ03"/>
<evidence type="ECO:0000313" key="2">
    <source>
        <dbReference type="Proteomes" id="UP000298471"/>
    </source>
</evidence>
<gene>
    <name evidence="1" type="ORF">E5K02_21530</name>
</gene>
<dbReference type="EMBL" id="SRMB01000005">
    <property type="protein sequence ID" value="TGE22947.1"/>
    <property type="molecule type" value="Genomic_DNA"/>
</dbReference>
<accession>A0A4Z0PZ03</accession>